<dbReference type="InterPro" id="IPR000192">
    <property type="entry name" value="Aminotrans_V_dom"/>
</dbReference>
<dbReference type="AlphaFoldDB" id="A0A8T5ZPL1"/>
<evidence type="ECO:0000313" key="4">
    <source>
        <dbReference type="EMBL" id="MWR43069.1"/>
    </source>
</evidence>
<dbReference type="SUPFAM" id="SSF53383">
    <property type="entry name" value="PLP-dependent transferases"/>
    <property type="match status" value="1"/>
</dbReference>
<evidence type="ECO:0000313" key="5">
    <source>
        <dbReference type="Proteomes" id="UP000460875"/>
    </source>
</evidence>
<keyword evidence="4" id="KW-0808">Transferase</keyword>
<feature type="non-terminal residue" evidence="4">
    <location>
        <position position="133"/>
    </location>
</feature>
<keyword evidence="2" id="KW-0456">Lyase</keyword>
<organism evidence="4 5">
    <name type="scientific">Escherichia coli</name>
    <dbReference type="NCBI Taxonomy" id="562"/>
    <lineage>
        <taxon>Bacteria</taxon>
        <taxon>Pseudomonadati</taxon>
        <taxon>Pseudomonadota</taxon>
        <taxon>Gammaproteobacteria</taxon>
        <taxon>Enterobacterales</taxon>
        <taxon>Enterobacteriaceae</taxon>
        <taxon>Escherichia</taxon>
    </lineage>
</organism>
<evidence type="ECO:0000256" key="1">
    <source>
        <dbReference type="ARBA" id="ARBA00022898"/>
    </source>
</evidence>
<accession>A0A8T5ZPL1</accession>
<dbReference type="Pfam" id="PF00266">
    <property type="entry name" value="Aminotran_5"/>
    <property type="match status" value="1"/>
</dbReference>
<evidence type="ECO:0000256" key="2">
    <source>
        <dbReference type="ARBA" id="ARBA00023239"/>
    </source>
</evidence>
<keyword evidence="4" id="KW-0032">Aminotransferase</keyword>
<dbReference type="Proteomes" id="UP000460875">
    <property type="component" value="Unassembled WGS sequence"/>
</dbReference>
<dbReference type="GO" id="GO:0016829">
    <property type="term" value="F:lyase activity"/>
    <property type="evidence" value="ECO:0007669"/>
    <property type="project" value="UniProtKB-KW"/>
</dbReference>
<comment type="caution">
    <text evidence="4">The sequence shown here is derived from an EMBL/GenBank/DDBJ whole genome shotgun (WGS) entry which is preliminary data.</text>
</comment>
<dbReference type="InterPro" id="IPR015424">
    <property type="entry name" value="PyrdxlP-dep_Trfase"/>
</dbReference>
<dbReference type="EMBL" id="WTQT01002117">
    <property type="protein sequence ID" value="MWR43069.1"/>
    <property type="molecule type" value="Genomic_DNA"/>
</dbReference>
<dbReference type="Gene3D" id="3.90.1150.10">
    <property type="entry name" value="Aspartate Aminotransferase, domain 1"/>
    <property type="match status" value="1"/>
</dbReference>
<gene>
    <name evidence="4" type="ORF">GP975_34525</name>
</gene>
<protein>
    <submittedName>
        <fullName evidence="4">Aminotransferase class V-fold PLP-dependent enzyme</fullName>
    </submittedName>
</protein>
<feature type="domain" description="Aminotransferase class V" evidence="3">
    <location>
        <begin position="1"/>
        <end position="131"/>
    </location>
</feature>
<keyword evidence="1" id="KW-0663">Pyridoxal phosphate</keyword>
<dbReference type="Gene3D" id="3.40.640.10">
    <property type="entry name" value="Type I PLP-dependent aspartate aminotransferase-like (Major domain)"/>
    <property type="match status" value="1"/>
</dbReference>
<dbReference type="InterPro" id="IPR015422">
    <property type="entry name" value="PyrdxlP-dep_Trfase_small"/>
</dbReference>
<dbReference type="PANTHER" id="PTHR43586">
    <property type="entry name" value="CYSTEINE DESULFURASE"/>
    <property type="match status" value="1"/>
</dbReference>
<evidence type="ECO:0000259" key="3">
    <source>
        <dbReference type="Pfam" id="PF00266"/>
    </source>
</evidence>
<name>A0A8T5ZPL1_ECOLX</name>
<dbReference type="InterPro" id="IPR015421">
    <property type="entry name" value="PyrdxlP-dep_Trfase_major"/>
</dbReference>
<dbReference type="GO" id="GO:0008483">
    <property type="term" value="F:transaminase activity"/>
    <property type="evidence" value="ECO:0007669"/>
    <property type="project" value="UniProtKB-KW"/>
</dbReference>
<sequence length="133" mass="14143">VTPVQEIIALAHAAGARVLVDGAQAVSHLRVNVQALDADFYVFSGHKVFGPTGIGVVYGKQDLLDTLPPWQGGGNMIADVTFEKTLYQPAPARFEAGTGNIADAVGLGAALDYVERIGLEHIARYEHDLLVYA</sequence>
<proteinExistence type="predicted"/>
<dbReference type="PANTHER" id="PTHR43586:SF8">
    <property type="entry name" value="CYSTEINE DESULFURASE 1, CHLOROPLASTIC"/>
    <property type="match status" value="1"/>
</dbReference>
<reference evidence="4 5" key="1">
    <citation type="submission" date="2019-12" db="EMBL/GenBank/DDBJ databases">
        <title>Enteriobacteria Tanzani isolates_8377-8380.</title>
        <authorList>
            <person name="Subbiah M."/>
            <person name="Call D."/>
        </authorList>
    </citation>
    <scope>NUCLEOTIDE SEQUENCE [LARGE SCALE GENOMIC DNA]</scope>
    <source>
        <strain evidence="4 5">8379wE2</strain>
    </source>
</reference>
<feature type="non-terminal residue" evidence="4">
    <location>
        <position position="1"/>
    </location>
</feature>